<dbReference type="PANTHER" id="PTHR20916:SF26">
    <property type="entry name" value="CYSTEINE-RICH PROTEIN 2-BINDING PROTEIN"/>
    <property type="match status" value="1"/>
</dbReference>
<reference evidence="5" key="1">
    <citation type="submission" date="2020-08" db="EMBL/GenBank/DDBJ databases">
        <title>Multicomponent nature underlies the extraordinary mechanical properties of spider dragline silk.</title>
        <authorList>
            <person name="Kono N."/>
            <person name="Nakamura H."/>
            <person name="Mori M."/>
            <person name="Yoshida Y."/>
            <person name="Ohtoshi R."/>
            <person name="Malay A.D."/>
            <person name="Moran D.A.P."/>
            <person name="Tomita M."/>
            <person name="Numata K."/>
            <person name="Arakawa K."/>
        </authorList>
    </citation>
    <scope>NUCLEOTIDE SEQUENCE</scope>
</reference>
<dbReference type="FunFam" id="3.40.630.30:FF:000013">
    <property type="entry name" value="cysteine-rich protein 2-binding protein-like"/>
    <property type="match status" value="1"/>
</dbReference>
<dbReference type="SUPFAM" id="SSF55729">
    <property type="entry name" value="Acyl-CoA N-acyltransferases (Nat)"/>
    <property type="match status" value="1"/>
</dbReference>
<sequence length="682" mass="79174">MEGKSTLHCYCFTFELEDDMLTCTECNKRFHQSCLRTGHPSPLTGDIYFDFTCQNCSLTGMEIIKRKKLQWALVIMIALYNLQLQGDGKYGFVRLREHICPFIDKYWVALFGTERKRSASWYCTVAGTLSTGANRFFLSGIQVLGENGWWSLKQSKLPSLDELDSIALNFRTSRKDQIPLEAEISPVEGSRKKNPNFAEAAGALKEKKACVASNSRYPKPKKKRLKSKEKATELSNLSFPYELNFTVSQADVSNSGYLQDNYPTYDLDIQMKEPPESLNLNNQGVINALDEPNYLEDFTYIPSMSDTTFADMNEKKEYKSEEEDNKFCKTVCTDNKFHSDTGHKLKVMTKDESSTKEQAVPDKNNFRLMTPYEEKALLEKVQNYTTVMEKNPVLRRLYRKLKVRELKRERNLPVFDIDAQVRQLKGIDPPDCMMLEKPFKEVEAVPVPKFENILDRFRIGNANAHEKSQQHISFRAHLMGMRDEEITSFKSPYTERILKPFIFRDYDIKTLKMRLLEEILHYTNKNDPNWISPRQSPIDYCYVRPQHIPAINALCHKFFWPGIDMSECLEYPDFSCVVLYKKLIIGFAFMVPDVKYNEAYISFIFCHPEWRQSGIGSCMLYHLIQTCMGKDVTLHVSASNAALFLYEGIGFEVEELIYDFYDKYLPPDSKECRHALLLRLSR</sequence>
<dbReference type="AlphaFoldDB" id="A0A8X6SME9"/>
<evidence type="ECO:0000259" key="4">
    <source>
        <dbReference type="PROSITE" id="PS51186"/>
    </source>
</evidence>
<dbReference type="GO" id="GO:0008270">
    <property type="term" value="F:zinc ion binding"/>
    <property type="evidence" value="ECO:0007669"/>
    <property type="project" value="UniProtKB-KW"/>
</dbReference>
<evidence type="ECO:0000256" key="3">
    <source>
        <dbReference type="ARBA" id="ARBA00022833"/>
    </source>
</evidence>
<dbReference type="Pfam" id="PF21198">
    <property type="entry name" value="ASH2L-like_WH"/>
    <property type="match status" value="1"/>
</dbReference>
<evidence type="ECO:0000313" key="6">
    <source>
        <dbReference type="Proteomes" id="UP000887159"/>
    </source>
</evidence>
<organism evidence="5 6">
    <name type="scientific">Trichonephila clavipes</name>
    <name type="common">Golden silk orbweaver</name>
    <name type="synonym">Nephila clavipes</name>
    <dbReference type="NCBI Taxonomy" id="2585209"/>
    <lineage>
        <taxon>Eukaryota</taxon>
        <taxon>Metazoa</taxon>
        <taxon>Ecdysozoa</taxon>
        <taxon>Arthropoda</taxon>
        <taxon>Chelicerata</taxon>
        <taxon>Arachnida</taxon>
        <taxon>Araneae</taxon>
        <taxon>Araneomorphae</taxon>
        <taxon>Entelegynae</taxon>
        <taxon>Araneoidea</taxon>
        <taxon>Nephilidae</taxon>
        <taxon>Trichonephila</taxon>
    </lineage>
</organism>
<feature type="domain" description="N-acetyltransferase" evidence="4">
    <location>
        <begin position="538"/>
        <end position="682"/>
    </location>
</feature>
<dbReference type="Gene3D" id="3.40.630.30">
    <property type="match status" value="1"/>
</dbReference>
<evidence type="ECO:0000256" key="1">
    <source>
        <dbReference type="ARBA" id="ARBA00022723"/>
    </source>
</evidence>
<evidence type="ECO:0000256" key="2">
    <source>
        <dbReference type="ARBA" id="ARBA00022771"/>
    </source>
</evidence>
<dbReference type="Pfam" id="PF00583">
    <property type="entry name" value="Acetyltransf_1"/>
    <property type="match status" value="1"/>
</dbReference>
<keyword evidence="1" id="KW-0479">Metal-binding</keyword>
<dbReference type="InterPro" id="IPR019786">
    <property type="entry name" value="Zinc_finger_PHD-type_CS"/>
</dbReference>
<dbReference type="SMART" id="SM00249">
    <property type="entry name" value="PHD"/>
    <property type="match status" value="1"/>
</dbReference>
<dbReference type="PANTHER" id="PTHR20916">
    <property type="entry name" value="CYSTEINE AND GLYCINE-RICH PROTEIN 2 BINDING PROTEIN"/>
    <property type="match status" value="1"/>
</dbReference>
<dbReference type="SUPFAM" id="SSF57903">
    <property type="entry name" value="FYVE/PHD zinc finger"/>
    <property type="match status" value="1"/>
</dbReference>
<dbReference type="InterPro" id="IPR011011">
    <property type="entry name" value="Znf_FYVE_PHD"/>
</dbReference>
<keyword evidence="3" id="KW-0862">Zinc</keyword>
<dbReference type="Gene3D" id="3.90.980.20">
    <property type="match status" value="1"/>
</dbReference>
<accession>A0A8X6SME9</accession>
<dbReference type="PROSITE" id="PS51186">
    <property type="entry name" value="GNAT"/>
    <property type="match status" value="1"/>
</dbReference>
<gene>
    <name evidence="5" type="primary">KAT14</name>
    <name evidence="5" type="ORF">TNCV_380841</name>
</gene>
<evidence type="ECO:0000313" key="5">
    <source>
        <dbReference type="EMBL" id="GFY09588.1"/>
    </source>
</evidence>
<dbReference type="InterPro" id="IPR053835">
    <property type="entry name" value="ASH2L-like_WH"/>
</dbReference>
<comment type="caution">
    <text evidence="5">The sequence shown here is derived from an EMBL/GenBank/DDBJ whole genome shotgun (WGS) entry which is preliminary data.</text>
</comment>
<dbReference type="InterPro" id="IPR016181">
    <property type="entry name" value="Acyl_CoA_acyltransferase"/>
</dbReference>
<dbReference type="Proteomes" id="UP000887159">
    <property type="component" value="Unassembled WGS sequence"/>
</dbReference>
<dbReference type="EMBL" id="BMAU01021291">
    <property type="protein sequence ID" value="GFY09588.1"/>
    <property type="molecule type" value="Genomic_DNA"/>
</dbReference>
<name>A0A8X6SME9_TRICX</name>
<keyword evidence="2" id="KW-0863">Zinc-finger</keyword>
<dbReference type="GO" id="GO:0004402">
    <property type="term" value="F:histone acetyltransferase activity"/>
    <property type="evidence" value="ECO:0007669"/>
    <property type="project" value="TreeGrafter"/>
</dbReference>
<keyword evidence="6" id="KW-1185">Reference proteome</keyword>
<proteinExistence type="predicted"/>
<dbReference type="InterPro" id="IPR001965">
    <property type="entry name" value="Znf_PHD"/>
</dbReference>
<dbReference type="PROSITE" id="PS01359">
    <property type="entry name" value="ZF_PHD_1"/>
    <property type="match status" value="1"/>
</dbReference>
<dbReference type="CDD" id="cd04301">
    <property type="entry name" value="NAT_SF"/>
    <property type="match status" value="1"/>
</dbReference>
<dbReference type="InterPro" id="IPR000182">
    <property type="entry name" value="GNAT_dom"/>
</dbReference>
<protein>
    <submittedName>
        <fullName evidence="5">Cysteine-rich protein 2-binding protein</fullName>
    </submittedName>
</protein>